<dbReference type="InterPro" id="IPR036390">
    <property type="entry name" value="WH_DNA-bd_sf"/>
</dbReference>
<evidence type="ECO:0000259" key="5">
    <source>
        <dbReference type="PROSITE" id="PS50006"/>
    </source>
</evidence>
<gene>
    <name evidence="7" type="ORF">ALECFALPRED_009230</name>
</gene>
<dbReference type="SMART" id="SM00339">
    <property type="entry name" value="FH"/>
    <property type="match status" value="1"/>
</dbReference>
<dbReference type="Proteomes" id="UP000664203">
    <property type="component" value="Unassembled WGS sequence"/>
</dbReference>
<organism evidence="7 8">
    <name type="scientific">Alectoria fallacina</name>
    <dbReference type="NCBI Taxonomy" id="1903189"/>
    <lineage>
        <taxon>Eukaryota</taxon>
        <taxon>Fungi</taxon>
        <taxon>Dikarya</taxon>
        <taxon>Ascomycota</taxon>
        <taxon>Pezizomycotina</taxon>
        <taxon>Lecanoromycetes</taxon>
        <taxon>OSLEUM clade</taxon>
        <taxon>Lecanoromycetidae</taxon>
        <taxon>Lecanorales</taxon>
        <taxon>Lecanorineae</taxon>
        <taxon>Parmeliaceae</taxon>
        <taxon>Alectoria</taxon>
    </lineage>
</organism>
<feature type="compositionally biased region" description="Basic and acidic residues" evidence="4">
    <location>
        <begin position="507"/>
        <end position="526"/>
    </location>
</feature>
<dbReference type="SUPFAM" id="SSF49879">
    <property type="entry name" value="SMAD/FHA domain"/>
    <property type="match status" value="1"/>
</dbReference>
<feature type="region of interest" description="Disordered" evidence="4">
    <location>
        <begin position="434"/>
        <end position="619"/>
    </location>
</feature>
<feature type="compositionally biased region" description="Low complexity" evidence="4">
    <location>
        <begin position="974"/>
        <end position="988"/>
    </location>
</feature>
<feature type="compositionally biased region" description="Polar residues" evidence="4">
    <location>
        <begin position="17"/>
        <end position="33"/>
    </location>
</feature>
<evidence type="ECO:0000256" key="1">
    <source>
        <dbReference type="ARBA" id="ARBA00023125"/>
    </source>
</evidence>
<dbReference type="PANTHER" id="PTHR21712:SF29">
    <property type="entry name" value="PRE-RRNA-PROCESSING PROTEIN FHL1"/>
    <property type="match status" value="1"/>
</dbReference>
<keyword evidence="1 3" id="KW-0238">DNA-binding</keyword>
<dbReference type="InterPro" id="IPR008984">
    <property type="entry name" value="SMAD_FHA_dom_sf"/>
</dbReference>
<dbReference type="SUPFAM" id="SSF46785">
    <property type="entry name" value="Winged helix' DNA-binding domain"/>
    <property type="match status" value="1"/>
</dbReference>
<dbReference type="PROSITE" id="PS50039">
    <property type="entry name" value="FORK_HEAD_3"/>
    <property type="match status" value="1"/>
</dbReference>
<keyword evidence="2 3" id="KW-0539">Nucleus</keyword>
<dbReference type="PROSITE" id="PS00658">
    <property type="entry name" value="FORK_HEAD_2"/>
    <property type="match status" value="1"/>
</dbReference>
<feature type="compositionally biased region" description="Pro residues" evidence="4">
    <location>
        <begin position="719"/>
        <end position="734"/>
    </location>
</feature>
<evidence type="ECO:0000256" key="2">
    <source>
        <dbReference type="ARBA" id="ARBA00023242"/>
    </source>
</evidence>
<dbReference type="Pfam" id="PF00498">
    <property type="entry name" value="FHA"/>
    <property type="match status" value="1"/>
</dbReference>
<feature type="compositionally biased region" description="Low complexity" evidence="4">
    <location>
        <begin position="270"/>
        <end position="283"/>
    </location>
</feature>
<dbReference type="GO" id="GO:0043565">
    <property type="term" value="F:sequence-specific DNA binding"/>
    <property type="evidence" value="ECO:0007669"/>
    <property type="project" value="InterPro"/>
</dbReference>
<protein>
    <recommendedName>
        <fullName evidence="9">Fork-head domain-containing protein</fullName>
    </recommendedName>
</protein>
<feature type="domain" description="FHA" evidence="5">
    <location>
        <begin position="342"/>
        <end position="377"/>
    </location>
</feature>
<dbReference type="PRINTS" id="PR00053">
    <property type="entry name" value="FORKHEAD"/>
</dbReference>
<sequence length="1043" mass="112505">MEEERSKGAVQTHPEISPQTPGSDSQDNMSNIGPQAGSVLHQVAQEASKVAGQPNSFNIYEEEDETQDPTTNSITKIPEQDLQRLPEHYSNFATTLETPTTSLAAIAGDTAMEGDVGYGIVPFSDLEKDQQVLDDNALSWEGATIGGGSVGDSQQNEAPSVVETEQHQIQAFAKLEFDDGEFYMNTYAVEIGRDVYAARQAVDLRARQDTETKFRKRSTSAGGSITSSKVRQRNGQTMTSSVTSESGGAIAVDNYDSEPTRKPRSRKPKSSSSSSQQLSRKSSMLLSNGKTDYNALAMASLVGYDSGVNDFGPHSPMPAPELVPLVPIHPPVLPGGAPSGGKSISRRHISIAYNFEENIFEVKILGRNGGFVDDEWYAQGDVQTLMNGSIIQIGGVGIRFVLPDVAPGETGAEMSMGSDPLSGGKMSFDIAESIEDESDEDVDKDEERGRTGNFKNEKDDEEEDEEEEEKPEVVKIRAKGKKKPEPEPLPVTRRKGPGRPPKNGINSKREQALLARQAREEAKVVADRGSGALPDRGKIKAGKDTKAVKKEPPVQVNGKRKYTKRKRAGGTNDQRGIRESTEQTDSVPPEQSIAAVLPPKPAKEKKPPKPPRSPSPVFDEATLTPEQLTKPPQNYIVLIHEALSNSETGAMALPQIYRSMQRRYPYFKLRATTVGWQSSVRHNLTQNAAFRKIERDGKGWMWGLVPGVSIEREKKRRATPPPVSQQPYYPPGPPSMQYPYSYPGMLPRNGRMPPNPYGMPPGMPPAHLPHGLPPRGPHGFPLPLVNAQSESTYQSPYQSTPPPQQSSAPALQSQQNSNTNCANGHNPYPTSQPPAQASNNNRQTFGPPSISSPAPNQPGTEALTGPSGELISNAHGQDVVQAVARFKSAFIDSMPDRAGAESLVTSAIDRTLGISNSKDSADEAEDPQEMAIMSALATMLSDLSKKTMETKRRASDAIPPASKPSPAPSDRDPASSLPAAASRAAKIAVQSALTNGDAYSRSSTVEKGAAEDKGSVKRPFENGDSDGTTDHGQPEAKRVAFEA</sequence>
<dbReference type="CDD" id="cd00059">
    <property type="entry name" value="FH_FOX"/>
    <property type="match status" value="1"/>
</dbReference>
<feature type="compositionally biased region" description="Acidic residues" evidence="4">
    <location>
        <begin position="459"/>
        <end position="470"/>
    </location>
</feature>
<feature type="compositionally biased region" description="Basic residues" evidence="4">
    <location>
        <begin position="558"/>
        <end position="568"/>
    </location>
</feature>
<feature type="domain" description="Fork-head" evidence="6">
    <location>
        <begin position="630"/>
        <end position="718"/>
    </location>
</feature>
<keyword evidence="8" id="KW-1185">Reference proteome</keyword>
<feature type="region of interest" description="Disordered" evidence="4">
    <location>
        <begin position="1"/>
        <end position="72"/>
    </location>
</feature>
<proteinExistence type="predicted"/>
<evidence type="ECO:0000313" key="7">
    <source>
        <dbReference type="EMBL" id="CAF9941578.1"/>
    </source>
</evidence>
<evidence type="ECO:0000259" key="6">
    <source>
        <dbReference type="PROSITE" id="PS50039"/>
    </source>
</evidence>
<accession>A0A8H3J6D7</accession>
<dbReference type="InterPro" id="IPR030456">
    <property type="entry name" value="TF_fork_head_CS_2"/>
</dbReference>
<dbReference type="Gene3D" id="1.10.10.10">
    <property type="entry name" value="Winged helix-like DNA-binding domain superfamily/Winged helix DNA-binding domain"/>
    <property type="match status" value="1"/>
</dbReference>
<feature type="region of interest" description="Disordered" evidence="4">
    <location>
        <begin position="753"/>
        <end position="872"/>
    </location>
</feature>
<dbReference type="EMBL" id="CAJPDR010000671">
    <property type="protein sequence ID" value="CAF9941578.1"/>
    <property type="molecule type" value="Genomic_DNA"/>
</dbReference>
<evidence type="ECO:0000256" key="3">
    <source>
        <dbReference type="PROSITE-ProRule" id="PRU00089"/>
    </source>
</evidence>
<name>A0A8H3J6D7_9LECA</name>
<dbReference type="InterPro" id="IPR000253">
    <property type="entry name" value="FHA_dom"/>
</dbReference>
<comment type="subcellular location">
    <subcellularLocation>
        <location evidence="3">Nucleus</location>
    </subcellularLocation>
</comment>
<comment type="caution">
    <text evidence="7">The sequence shown here is derived from an EMBL/GenBank/DDBJ whole genome shotgun (WGS) entry which is preliminary data.</text>
</comment>
<evidence type="ECO:0000256" key="4">
    <source>
        <dbReference type="SAM" id="MobiDB-lite"/>
    </source>
</evidence>
<dbReference type="AlphaFoldDB" id="A0A8H3J6D7"/>
<dbReference type="InterPro" id="IPR036388">
    <property type="entry name" value="WH-like_DNA-bd_sf"/>
</dbReference>
<dbReference type="Pfam" id="PF00250">
    <property type="entry name" value="Forkhead"/>
    <property type="match status" value="1"/>
</dbReference>
<feature type="compositionally biased region" description="Pro residues" evidence="4">
    <location>
        <begin position="753"/>
        <end position="776"/>
    </location>
</feature>
<feature type="DNA-binding region" description="Fork-head" evidence="3">
    <location>
        <begin position="630"/>
        <end position="718"/>
    </location>
</feature>
<dbReference type="PROSITE" id="PS50006">
    <property type="entry name" value="FHA_DOMAIN"/>
    <property type="match status" value="1"/>
</dbReference>
<evidence type="ECO:0000313" key="8">
    <source>
        <dbReference type="Proteomes" id="UP000664203"/>
    </source>
</evidence>
<feature type="compositionally biased region" description="Basic and acidic residues" evidence="4">
    <location>
        <begin position="1028"/>
        <end position="1043"/>
    </location>
</feature>
<feature type="region of interest" description="Disordered" evidence="4">
    <location>
        <begin position="713"/>
        <end position="734"/>
    </location>
</feature>
<dbReference type="OrthoDB" id="5402974at2759"/>
<dbReference type="GO" id="GO:0005634">
    <property type="term" value="C:nucleus"/>
    <property type="evidence" value="ECO:0007669"/>
    <property type="project" value="UniProtKB-SubCell"/>
</dbReference>
<dbReference type="PANTHER" id="PTHR21712">
    <property type="entry name" value="PRE-RRNA-PROCESSING PROTEIN FHL1"/>
    <property type="match status" value="1"/>
</dbReference>
<feature type="compositionally biased region" description="Polar residues" evidence="4">
    <location>
        <begin position="833"/>
        <end position="859"/>
    </location>
</feature>
<feature type="compositionally biased region" description="Low complexity" evidence="4">
    <location>
        <begin position="805"/>
        <end position="818"/>
    </location>
</feature>
<feature type="compositionally biased region" description="Acidic residues" evidence="4">
    <location>
        <begin position="434"/>
        <end position="444"/>
    </location>
</feature>
<dbReference type="GO" id="GO:0060962">
    <property type="term" value="P:regulation of ribosomal protein gene transcription by RNA polymerase II"/>
    <property type="evidence" value="ECO:0007669"/>
    <property type="project" value="InterPro"/>
</dbReference>
<feature type="compositionally biased region" description="Basic and acidic residues" evidence="4">
    <location>
        <begin position="1008"/>
        <end position="1021"/>
    </location>
</feature>
<evidence type="ECO:0008006" key="9">
    <source>
        <dbReference type="Google" id="ProtNLM"/>
    </source>
</evidence>
<dbReference type="InterPro" id="IPR045178">
    <property type="entry name" value="Fhl1/FHA1"/>
</dbReference>
<feature type="compositionally biased region" description="Basic and acidic residues" evidence="4">
    <location>
        <begin position="943"/>
        <end position="955"/>
    </location>
</feature>
<feature type="compositionally biased region" description="Polar residues" evidence="4">
    <location>
        <begin position="219"/>
        <end position="246"/>
    </location>
</feature>
<feature type="region of interest" description="Disordered" evidence="4">
    <location>
        <begin position="207"/>
        <end position="283"/>
    </location>
</feature>
<feature type="region of interest" description="Disordered" evidence="4">
    <location>
        <begin position="943"/>
        <end position="1043"/>
    </location>
</feature>
<reference evidence="7" key="1">
    <citation type="submission" date="2021-03" db="EMBL/GenBank/DDBJ databases">
        <authorList>
            <person name="Tagirdzhanova G."/>
        </authorList>
    </citation>
    <scope>NUCLEOTIDE SEQUENCE</scope>
</reference>
<dbReference type="InterPro" id="IPR001766">
    <property type="entry name" value="Fork_head_dom"/>
</dbReference>
<feature type="compositionally biased region" description="Basic and acidic residues" evidence="4">
    <location>
        <begin position="445"/>
        <end position="458"/>
    </location>
</feature>
<feature type="compositionally biased region" description="Basic and acidic residues" evidence="4">
    <location>
        <begin position="535"/>
        <end position="552"/>
    </location>
</feature>
<dbReference type="GO" id="GO:0003700">
    <property type="term" value="F:DNA-binding transcription factor activity"/>
    <property type="evidence" value="ECO:0007669"/>
    <property type="project" value="InterPro"/>
</dbReference>